<feature type="compositionally biased region" description="Low complexity" evidence="1">
    <location>
        <begin position="100"/>
        <end position="134"/>
    </location>
</feature>
<sequence length="193" mass="21061">MNVGWHILVLYSNLDRISPGGRPPDHATQERQYRCHPQDQYMSSAGSGGPSAQANTESTSEMAFIRATASPSHTMKTGQLALGILAISLCIWATNAASSPTTTETTTTAASDTTTTTTAATTTTTTSSSSSSSSKVHRKRFRIKNLKYSIKRRVHVYRATSASSTSRNRNRNRSGRRVSVRRLNRLLRGRNQG</sequence>
<dbReference type="OrthoDB" id="10624153at2759"/>
<dbReference type="Proteomes" id="UP000000304">
    <property type="component" value="Chromosome 3R"/>
</dbReference>
<evidence type="ECO:0000256" key="1">
    <source>
        <dbReference type="SAM" id="MobiDB-lite"/>
    </source>
</evidence>
<keyword evidence="3" id="KW-1185">Reference proteome</keyword>
<feature type="region of interest" description="Disordered" evidence="1">
    <location>
        <begin position="39"/>
        <end position="59"/>
    </location>
</feature>
<protein>
    <submittedName>
        <fullName evidence="2">GD21286</fullName>
    </submittedName>
</protein>
<reference evidence="2 3" key="1">
    <citation type="journal article" date="2007" name="Nature">
        <title>Evolution of genes and genomes on the Drosophila phylogeny.</title>
        <authorList>
            <consortium name="Drosophila 12 Genomes Consortium"/>
            <person name="Clark A.G."/>
            <person name="Eisen M.B."/>
            <person name="Smith D.R."/>
            <person name="Bergman C.M."/>
            <person name="Oliver B."/>
            <person name="Markow T.A."/>
            <person name="Kaufman T.C."/>
            <person name="Kellis M."/>
            <person name="Gelbart W."/>
            <person name="Iyer V.N."/>
            <person name="Pollard D.A."/>
            <person name="Sackton T.B."/>
            <person name="Larracuente A.M."/>
            <person name="Singh N.D."/>
            <person name="Abad J.P."/>
            <person name="Abt D.N."/>
            <person name="Adryan B."/>
            <person name="Aguade M."/>
            <person name="Akashi H."/>
            <person name="Anderson W.W."/>
            <person name="Aquadro C.F."/>
            <person name="Ardell D.H."/>
            <person name="Arguello R."/>
            <person name="Artieri C.G."/>
            <person name="Barbash D.A."/>
            <person name="Barker D."/>
            <person name="Barsanti P."/>
            <person name="Batterham P."/>
            <person name="Batzoglou S."/>
            <person name="Begun D."/>
            <person name="Bhutkar A."/>
            <person name="Blanco E."/>
            <person name="Bosak S.A."/>
            <person name="Bradley R.K."/>
            <person name="Brand A.D."/>
            <person name="Brent M.R."/>
            <person name="Brooks A.N."/>
            <person name="Brown R.H."/>
            <person name="Butlin R.K."/>
            <person name="Caggese C."/>
            <person name="Calvi B.R."/>
            <person name="Bernardo de Carvalho A."/>
            <person name="Caspi A."/>
            <person name="Castrezana S."/>
            <person name="Celniker S.E."/>
            <person name="Chang J.L."/>
            <person name="Chapple C."/>
            <person name="Chatterji S."/>
            <person name="Chinwalla A."/>
            <person name="Civetta A."/>
            <person name="Clifton S.W."/>
            <person name="Comeron J.M."/>
            <person name="Costello J.C."/>
            <person name="Coyne J.A."/>
            <person name="Daub J."/>
            <person name="David R.G."/>
            <person name="Delcher A.L."/>
            <person name="Delehaunty K."/>
            <person name="Do C.B."/>
            <person name="Ebling H."/>
            <person name="Edwards K."/>
            <person name="Eickbush T."/>
            <person name="Evans J.D."/>
            <person name="Filipski A."/>
            <person name="Findeiss S."/>
            <person name="Freyhult E."/>
            <person name="Fulton L."/>
            <person name="Fulton R."/>
            <person name="Garcia A.C."/>
            <person name="Gardiner A."/>
            <person name="Garfield D.A."/>
            <person name="Garvin B.E."/>
            <person name="Gibson G."/>
            <person name="Gilbert D."/>
            <person name="Gnerre S."/>
            <person name="Godfrey J."/>
            <person name="Good R."/>
            <person name="Gotea V."/>
            <person name="Gravely B."/>
            <person name="Greenberg A.J."/>
            <person name="Griffiths-Jones S."/>
            <person name="Gross S."/>
            <person name="Guigo R."/>
            <person name="Gustafson E.A."/>
            <person name="Haerty W."/>
            <person name="Hahn M.W."/>
            <person name="Halligan D.L."/>
            <person name="Halpern A.L."/>
            <person name="Halter G.M."/>
            <person name="Han M.V."/>
            <person name="Heger A."/>
            <person name="Hillier L."/>
            <person name="Hinrichs A.S."/>
            <person name="Holmes I."/>
            <person name="Hoskins R.A."/>
            <person name="Hubisz M.J."/>
            <person name="Hultmark D."/>
            <person name="Huntley M.A."/>
            <person name="Jaffe D.B."/>
            <person name="Jagadeeshan S."/>
            <person name="Jeck W.R."/>
            <person name="Johnson J."/>
            <person name="Jones C.D."/>
            <person name="Jordan W.C."/>
            <person name="Karpen G.H."/>
            <person name="Kataoka E."/>
            <person name="Keightley P.D."/>
            <person name="Kheradpour P."/>
            <person name="Kirkness E.F."/>
            <person name="Koerich L.B."/>
            <person name="Kristiansen K."/>
            <person name="Kudrna D."/>
            <person name="Kulathinal R.J."/>
            <person name="Kumar S."/>
            <person name="Kwok R."/>
            <person name="Lander E."/>
            <person name="Langley C.H."/>
            <person name="Lapoint R."/>
            <person name="Lazzaro B.P."/>
            <person name="Lee S.J."/>
            <person name="Levesque L."/>
            <person name="Li R."/>
            <person name="Lin C.F."/>
            <person name="Lin M.F."/>
            <person name="Lindblad-Toh K."/>
            <person name="Llopart A."/>
            <person name="Long M."/>
            <person name="Low L."/>
            <person name="Lozovsky E."/>
            <person name="Lu J."/>
            <person name="Luo M."/>
            <person name="Machado C.A."/>
            <person name="Makalowski W."/>
            <person name="Marzo M."/>
            <person name="Matsuda M."/>
            <person name="Matzkin L."/>
            <person name="McAllister B."/>
            <person name="McBride C.S."/>
            <person name="McKernan B."/>
            <person name="McKernan K."/>
            <person name="Mendez-Lago M."/>
            <person name="Minx P."/>
            <person name="Mollenhauer M.U."/>
            <person name="Montooth K."/>
            <person name="Mount S.M."/>
            <person name="Mu X."/>
            <person name="Myers E."/>
            <person name="Negre B."/>
            <person name="Newfeld S."/>
            <person name="Nielsen R."/>
            <person name="Noor M.A."/>
            <person name="O'Grady P."/>
            <person name="Pachter L."/>
            <person name="Papaceit M."/>
            <person name="Parisi M.J."/>
            <person name="Parisi M."/>
            <person name="Parts L."/>
            <person name="Pedersen J.S."/>
            <person name="Pesole G."/>
            <person name="Phillippy A.M."/>
            <person name="Ponting C.P."/>
            <person name="Pop M."/>
            <person name="Porcelli D."/>
            <person name="Powell J.R."/>
            <person name="Prohaska S."/>
            <person name="Pruitt K."/>
            <person name="Puig M."/>
            <person name="Quesneville H."/>
            <person name="Ram K.R."/>
            <person name="Rand D."/>
            <person name="Rasmussen M.D."/>
            <person name="Reed L.K."/>
            <person name="Reenan R."/>
            <person name="Reily A."/>
            <person name="Remington K.A."/>
            <person name="Rieger T.T."/>
            <person name="Ritchie M.G."/>
            <person name="Robin C."/>
            <person name="Rogers Y.H."/>
            <person name="Rohde C."/>
            <person name="Rozas J."/>
            <person name="Rubenfield M.J."/>
            <person name="Ruiz A."/>
            <person name="Russo S."/>
            <person name="Salzberg S.L."/>
            <person name="Sanchez-Gracia A."/>
            <person name="Saranga D.J."/>
            <person name="Sato H."/>
            <person name="Schaeffer S.W."/>
            <person name="Schatz M.C."/>
            <person name="Schlenke T."/>
            <person name="Schwartz R."/>
            <person name="Segarra C."/>
            <person name="Singh R.S."/>
            <person name="Sirot L."/>
            <person name="Sirota M."/>
            <person name="Sisneros N.B."/>
            <person name="Smith C.D."/>
            <person name="Smith T.F."/>
            <person name="Spieth J."/>
            <person name="Stage D.E."/>
            <person name="Stark A."/>
            <person name="Stephan W."/>
            <person name="Strausberg R.L."/>
            <person name="Strempel S."/>
            <person name="Sturgill D."/>
            <person name="Sutton G."/>
            <person name="Sutton G.G."/>
            <person name="Tao W."/>
            <person name="Teichmann S."/>
            <person name="Tobari Y.N."/>
            <person name="Tomimura Y."/>
            <person name="Tsolas J.M."/>
            <person name="Valente V.L."/>
            <person name="Venter E."/>
            <person name="Venter J.C."/>
            <person name="Vicario S."/>
            <person name="Vieira F.G."/>
            <person name="Vilella A.J."/>
            <person name="Villasante A."/>
            <person name="Walenz B."/>
            <person name="Wang J."/>
            <person name="Wasserman M."/>
            <person name="Watts T."/>
            <person name="Wilson D."/>
            <person name="Wilson R.K."/>
            <person name="Wing R.A."/>
            <person name="Wolfner M.F."/>
            <person name="Wong A."/>
            <person name="Wong G.K."/>
            <person name="Wu C.I."/>
            <person name="Wu G."/>
            <person name="Yamamoto D."/>
            <person name="Yang H.P."/>
            <person name="Yang S.P."/>
            <person name="Yorke J.A."/>
            <person name="Yoshida K."/>
            <person name="Zdobnov E."/>
            <person name="Zhang P."/>
            <person name="Zhang Y."/>
            <person name="Zimin A.V."/>
            <person name="Baldwin J."/>
            <person name="Abdouelleil A."/>
            <person name="Abdulkadir J."/>
            <person name="Abebe A."/>
            <person name="Abera B."/>
            <person name="Abreu J."/>
            <person name="Acer S.C."/>
            <person name="Aftuck L."/>
            <person name="Alexander A."/>
            <person name="An P."/>
            <person name="Anderson E."/>
            <person name="Anderson S."/>
            <person name="Arachi H."/>
            <person name="Azer M."/>
            <person name="Bachantsang P."/>
            <person name="Barry A."/>
            <person name="Bayul T."/>
            <person name="Berlin A."/>
            <person name="Bessette D."/>
            <person name="Bloom T."/>
            <person name="Blye J."/>
            <person name="Boguslavskiy L."/>
            <person name="Bonnet C."/>
            <person name="Boukhgalter B."/>
            <person name="Bourzgui I."/>
            <person name="Brown A."/>
            <person name="Cahill P."/>
            <person name="Channer S."/>
            <person name="Cheshatsang Y."/>
            <person name="Chuda L."/>
            <person name="Citroen M."/>
            <person name="Collymore A."/>
            <person name="Cooke P."/>
            <person name="Costello M."/>
            <person name="D'Aco K."/>
            <person name="Daza R."/>
            <person name="De Haan G."/>
            <person name="DeGray S."/>
            <person name="DeMaso C."/>
            <person name="Dhargay N."/>
            <person name="Dooley K."/>
            <person name="Dooley E."/>
            <person name="Doricent M."/>
            <person name="Dorje P."/>
            <person name="Dorjee K."/>
            <person name="Dupes A."/>
            <person name="Elong R."/>
            <person name="Falk J."/>
            <person name="Farina A."/>
            <person name="Faro S."/>
            <person name="Ferguson D."/>
            <person name="Fisher S."/>
            <person name="Foley C.D."/>
            <person name="Franke A."/>
            <person name="Friedrich D."/>
            <person name="Gadbois L."/>
            <person name="Gearin G."/>
            <person name="Gearin C.R."/>
            <person name="Giannoukos G."/>
            <person name="Goode T."/>
            <person name="Graham J."/>
            <person name="Grandbois E."/>
            <person name="Grewal S."/>
            <person name="Gyaltsen K."/>
            <person name="Hafez N."/>
            <person name="Hagos B."/>
            <person name="Hall J."/>
            <person name="Henson C."/>
            <person name="Hollinger A."/>
            <person name="Honan T."/>
            <person name="Huard M.D."/>
            <person name="Hughes L."/>
            <person name="Hurhula B."/>
            <person name="Husby M.E."/>
            <person name="Kamat A."/>
            <person name="Kanga B."/>
            <person name="Kashin S."/>
            <person name="Khazanovich D."/>
            <person name="Kisner P."/>
            <person name="Lance K."/>
            <person name="Lara M."/>
            <person name="Lee W."/>
            <person name="Lennon N."/>
            <person name="Letendre F."/>
            <person name="LeVine R."/>
            <person name="Lipovsky A."/>
            <person name="Liu X."/>
            <person name="Liu J."/>
            <person name="Liu S."/>
            <person name="Lokyitsang T."/>
            <person name="Lokyitsang Y."/>
            <person name="Lubonja R."/>
            <person name="Lui A."/>
            <person name="MacDonald P."/>
            <person name="Magnisalis V."/>
            <person name="Maru K."/>
            <person name="Matthews C."/>
            <person name="McCusker W."/>
            <person name="McDonough S."/>
            <person name="Mehta T."/>
            <person name="Meldrim J."/>
            <person name="Meneus L."/>
            <person name="Mihai O."/>
            <person name="Mihalev A."/>
            <person name="Mihova T."/>
            <person name="Mittelman R."/>
            <person name="Mlenga V."/>
            <person name="Montmayeur A."/>
            <person name="Mulrain L."/>
            <person name="Navidi A."/>
            <person name="Naylor J."/>
            <person name="Negash T."/>
            <person name="Nguyen T."/>
            <person name="Nguyen N."/>
            <person name="Nicol R."/>
            <person name="Norbu C."/>
            <person name="Norbu N."/>
            <person name="Novod N."/>
            <person name="O'Neill B."/>
            <person name="Osman S."/>
            <person name="Markiewicz E."/>
            <person name="Oyono O.L."/>
            <person name="Patti C."/>
            <person name="Phunkhang P."/>
            <person name="Pierre F."/>
            <person name="Priest M."/>
            <person name="Raghuraman S."/>
            <person name="Rege F."/>
            <person name="Reyes R."/>
            <person name="Rise C."/>
            <person name="Rogov P."/>
            <person name="Ross K."/>
            <person name="Ryan E."/>
            <person name="Settipalli S."/>
            <person name="Shea T."/>
            <person name="Sherpa N."/>
            <person name="Shi L."/>
            <person name="Shih D."/>
            <person name="Sparrow T."/>
            <person name="Spaulding J."/>
            <person name="Stalker J."/>
            <person name="Stange-Thomann N."/>
            <person name="Stavropoulos S."/>
            <person name="Stone C."/>
            <person name="Strader C."/>
            <person name="Tesfaye S."/>
            <person name="Thomson T."/>
            <person name="Thoulutsang Y."/>
            <person name="Thoulutsang D."/>
            <person name="Topham K."/>
            <person name="Topping I."/>
            <person name="Tsamla T."/>
            <person name="Vassiliev H."/>
            <person name="Vo A."/>
            <person name="Wangchuk T."/>
            <person name="Wangdi T."/>
            <person name="Weiand M."/>
            <person name="Wilkinson J."/>
            <person name="Wilson A."/>
            <person name="Yadav S."/>
            <person name="Young G."/>
            <person name="Yu Q."/>
            <person name="Zembek L."/>
            <person name="Zhong D."/>
            <person name="Zimmer A."/>
            <person name="Zwirko Z."/>
            <person name="Jaffe D.B."/>
            <person name="Alvarez P."/>
            <person name="Brockman W."/>
            <person name="Butler J."/>
            <person name="Chin C."/>
            <person name="Gnerre S."/>
            <person name="Grabherr M."/>
            <person name="Kleber M."/>
            <person name="Mauceli E."/>
            <person name="MacCallum I."/>
        </authorList>
    </citation>
    <scope>NUCLEOTIDE SEQUENCE [LARGE SCALE GENOMIC DNA]</scope>
    <source>
        <strain evidence="3">white501</strain>
    </source>
</reference>
<proteinExistence type="predicted"/>
<dbReference type="AlphaFoldDB" id="B4QW54"/>
<gene>
    <name evidence="2" type="primary">Dsim\GD21286</name>
    <name evidence="2" type="ORF">Dsim_GD21286</name>
</gene>
<dbReference type="EMBL" id="CM000364">
    <property type="protein sequence ID" value="EDX14553.1"/>
    <property type="molecule type" value="Genomic_DNA"/>
</dbReference>
<feature type="region of interest" description="Disordered" evidence="1">
    <location>
        <begin position="100"/>
        <end position="140"/>
    </location>
</feature>
<feature type="region of interest" description="Disordered" evidence="1">
    <location>
        <begin position="157"/>
        <end position="177"/>
    </location>
</feature>
<dbReference type="HOGENOM" id="CLU_121606_0_0_1"/>
<name>B4QW54_DROSI</name>
<evidence type="ECO:0000313" key="3">
    <source>
        <dbReference type="Proteomes" id="UP000000304"/>
    </source>
</evidence>
<feature type="compositionally biased region" description="Basic residues" evidence="1">
    <location>
        <begin position="168"/>
        <end position="177"/>
    </location>
</feature>
<dbReference type="OMA" id="HATQKRQ"/>
<accession>B4QW54</accession>
<evidence type="ECO:0000313" key="2">
    <source>
        <dbReference type="EMBL" id="EDX14553.1"/>
    </source>
</evidence>
<organism evidence="2 3">
    <name type="scientific">Drosophila simulans</name>
    <name type="common">Fruit fly</name>
    <dbReference type="NCBI Taxonomy" id="7240"/>
    <lineage>
        <taxon>Eukaryota</taxon>
        <taxon>Metazoa</taxon>
        <taxon>Ecdysozoa</taxon>
        <taxon>Arthropoda</taxon>
        <taxon>Hexapoda</taxon>
        <taxon>Insecta</taxon>
        <taxon>Pterygota</taxon>
        <taxon>Neoptera</taxon>
        <taxon>Endopterygota</taxon>
        <taxon>Diptera</taxon>
        <taxon>Brachycera</taxon>
        <taxon>Muscomorpha</taxon>
        <taxon>Ephydroidea</taxon>
        <taxon>Drosophilidae</taxon>
        <taxon>Drosophila</taxon>
        <taxon>Sophophora</taxon>
    </lineage>
</organism>
<feature type="compositionally biased region" description="Low complexity" evidence="1">
    <location>
        <begin position="158"/>
        <end position="167"/>
    </location>
</feature>